<name>A0A1Q9EA15_SYMMI</name>
<accession>A0A1Q9EA15</accession>
<dbReference type="OrthoDB" id="444407at2759"/>
<reference evidence="1 2" key="1">
    <citation type="submission" date="2016-02" db="EMBL/GenBank/DDBJ databases">
        <title>Genome analysis of coral dinoflagellate symbionts highlights evolutionary adaptations to a symbiotic lifestyle.</title>
        <authorList>
            <person name="Aranda M."/>
            <person name="Li Y."/>
            <person name="Liew Y.J."/>
            <person name="Baumgarten S."/>
            <person name="Simakov O."/>
            <person name="Wilson M."/>
            <person name="Piel J."/>
            <person name="Ashoor H."/>
            <person name="Bougouffa S."/>
            <person name="Bajic V.B."/>
            <person name="Ryu T."/>
            <person name="Ravasi T."/>
            <person name="Bayer T."/>
            <person name="Micklem G."/>
            <person name="Kim H."/>
            <person name="Bhak J."/>
            <person name="Lajeunesse T.C."/>
            <person name="Voolstra C.R."/>
        </authorList>
    </citation>
    <scope>NUCLEOTIDE SEQUENCE [LARGE SCALE GENOMIC DNA]</scope>
    <source>
        <strain evidence="1 2">CCMP2467</strain>
    </source>
</reference>
<proteinExistence type="predicted"/>
<dbReference type="AlphaFoldDB" id="A0A1Q9EA15"/>
<evidence type="ECO:0000313" key="2">
    <source>
        <dbReference type="Proteomes" id="UP000186817"/>
    </source>
</evidence>
<protein>
    <submittedName>
        <fullName evidence="1">Uncharacterized protein</fullName>
    </submittedName>
</protein>
<sequence>MVILGGQAPILATSIQIKRALQDISFEQLTYLLHFIYADALSPAPLWRSDWLVEDPEFAFEMIPIADVKGSMVYEKTCIPQSPRLRSRALFFMTDTANFHSVMKTSTFAELDKALPKRKVQMERAD</sequence>
<dbReference type="Proteomes" id="UP000186817">
    <property type="component" value="Unassembled WGS sequence"/>
</dbReference>
<comment type="caution">
    <text evidence="1">The sequence shown here is derived from an EMBL/GenBank/DDBJ whole genome shotgun (WGS) entry which is preliminary data.</text>
</comment>
<evidence type="ECO:0000313" key="1">
    <source>
        <dbReference type="EMBL" id="OLQ04265.1"/>
    </source>
</evidence>
<keyword evidence="2" id="KW-1185">Reference proteome</keyword>
<organism evidence="1 2">
    <name type="scientific">Symbiodinium microadriaticum</name>
    <name type="common">Dinoflagellate</name>
    <name type="synonym">Zooxanthella microadriatica</name>
    <dbReference type="NCBI Taxonomy" id="2951"/>
    <lineage>
        <taxon>Eukaryota</taxon>
        <taxon>Sar</taxon>
        <taxon>Alveolata</taxon>
        <taxon>Dinophyceae</taxon>
        <taxon>Suessiales</taxon>
        <taxon>Symbiodiniaceae</taxon>
        <taxon>Symbiodinium</taxon>
    </lineage>
</organism>
<dbReference type="EMBL" id="LSRX01000214">
    <property type="protein sequence ID" value="OLQ04265.1"/>
    <property type="molecule type" value="Genomic_DNA"/>
</dbReference>
<gene>
    <name evidence="1" type="ORF">AK812_SmicGene12674</name>
</gene>